<keyword evidence="2" id="KW-1185">Reference proteome</keyword>
<evidence type="ECO:0000313" key="2">
    <source>
        <dbReference type="Proteomes" id="UP000008744"/>
    </source>
</evidence>
<dbReference type="Proteomes" id="UP000008744">
    <property type="component" value="Unassembled WGS sequence"/>
</dbReference>
<evidence type="ECO:0000313" key="1">
    <source>
        <dbReference type="EMBL" id="EDW40529.1"/>
    </source>
</evidence>
<dbReference type="EMBL" id="CH479188">
    <property type="protein sequence ID" value="EDW40529.1"/>
    <property type="molecule type" value="Genomic_DNA"/>
</dbReference>
<proteinExistence type="predicted"/>
<protein>
    <submittedName>
        <fullName evidence="1">GL24838</fullName>
    </submittedName>
</protein>
<dbReference type="HOGENOM" id="CLU_2815178_0_0_1"/>
<sequence length="67" mass="7537">MNEVSQRHLIVALIERSDKNMTMTATQWKLGDRALKQLQLQNKDQRGGLPACGLLPPKGRKCGHMSH</sequence>
<name>B4GRZ4_DROPE</name>
<dbReference type="AlphaFoldDB" id="B4GRZ4"/>
<reference evidence="1 2" key="1">
    <citation type="journal article" date="2007" name="Nature">
        <title>Evolution of genes and genomes on the Drosophila phylogeny.</title>
        <authorList>
            <consortium name="Drosophila 12 Genomes Consortium"/>
            <person name="Clark A.G."/>
            <person name="Eisen M.B."/>
            <person name="Smith D.R."/>
            <person name="Bergman C.M."/>
            <person name="Oliver B."/>
            <person name="Markow T.A."/>
            <person name="Kaufman T.C."/>
            <person name="Kellis M."/>
            <person name="Gelbart W."/>
            <person name="Iyer V.N."/>
            <person name="Pollard D.A."/>
            <person name="Sackton T.B."/>
            <person name="Larracuente A.M."/>
            <person name="Singh N.D."/>
            <person name="Abad J.P."/>
            <person name="Abt D.N."/>
            <person name="Adryan B."/>
            <person name="Aguade M."/>
            <person name="Akashi H."/>
            <person name="Anderson W.W."/>
            <person name="Aquadro C.F."/>
            <person name="Ardell D.H."/>
            <person name="Arguello R."/>
            <person name="Artieri C.G."/>
            <person name="Barbash D.A."/>
            <person name="Barker D."/>
            <person name="Barsanti P."/>
            <person name="Batterham P."/>
            <person name="Batzoglou S."/>
            <person name="Begun D."/>
            <person name="Bhutkar A."/>
            <person name="Blanco E."/>
            <person name="Bosak S.A."/>
            <person name="Bradley R.K."/>
            <person name="Brand A.D."/>
            <person name="Brent M.R."/>
            <person name="Brooks A.N."/>
            <person name="Brown R.H."/>
            <person name="Butlin R.K."/>
            <person name="Caggese C."/>
            <person name="Calvi B.R."/>
            <person name="Bernardo de Carvalho A."/>
            <person name="Caspi A."/>
            <person name="Castrezana S."/>
            <person name="Celniker S.E."/>
            <person name="Chang J.L."/>
            <person name="Chapple C."/>
            <person name="Chatterji S."/>
            <person name="Chinwalla A."/>
            <person name="Civetta A."/>
            <person name="Clifton S.W."/>
            <person name="Comeron J.M."/>
            <person name="Costello J.C."/>
            <person name="Coyne J.A."/>
            <person name="Daub J."/>
            <person name="David R.G."/>
            <person name="Delcher A.L."/>
            <person name="Delehaunty K."/>
            <person name="Do C.B."/>
            <person name="Ebling H."/>
            <person name="Edwards K."/>
            <person name="Eickbush T."/>
            <person name="Evans J.D."/>
            <person name="Filipski A."/>
            <person name="Findeiss S."/>
            <person name="Freyhult E."/>
            <person name="Fulton L."/>
            <person name="Fulton R."/>
            <person name="Garcia A.C."/>
            <person name="Gardiner A."/>
            <person name="Garfield D.A."/>
            <person name="Garvin B.E."/>
            <person name="Gibson G."/>
            <person name="Gilbert D."/>
            <person name="Gnerre S."/>
            <person name="Godfrey J."/>
            <person name="Good R."/>
            <person name="Gotea V."/>
            <person name="Gravely B."/>
            <person name="Greenberg A.J."/>
            <person name="Griffiths-Jones S."/>
            <person name="Gross S."/>
            <person name="Guigo R."/>
            <person name="Gustafson E.A."/>
            <person name="Haerty W."/>
            <person name="Hahn M.W."/>
            <person name="Halligan D.L."/>
            <person name="Halpern A.L."/>
            <person name="Halter G.M."/>
            <person name="Han M.V."/>
            <person name="Heger A."/>
            <person name="Hillier L."/>
            <person name="Hinrichs A.S."/>
            <person name="Holmes I."/>
            <person name="Hoskins R.A."/>
            <person name="Hubisz M.J."/>
            <person name="Hultmark D."/>
            <person name="Huntley M.A."/>
            <person name="Jaffe D.B."/>
            <person name="Jagadeeshan S."/>
            <person name="Jeck W.R."/>
            <person name="Johnson J."/>
            <person name="Jones C.D."/>
            <person name="Jordan W.C."/>
            <person name="Karpen G.H."/>
            <person name="Kataoka E."/>
            <person name="Keightley P.D."/>
            <person name="Kheradpour P."/>
            <person name="Kirkness E.F."/>
            <person name="Koerich L.B."/>
            <person name="Kristiansen K."/>
            <person name="Kudrna D."/>
            <person name="Kulathinal R.J."/>
            <person name="Kumar S."/>
            <person name="Kwok R."/>
            <person name="Lander E."/>
            <person name="Langley C.H."/>
            <person name="Lapoint R."/>
            <person name="Lazzaro B.P."/>
            <person name="Lee S.J."/>
            <person name="Levesque L."/>
            <person name="Li R."/>
            <person name="Lin C.F."/>
            <person name="Lin M.F."/>
            <person name="Lindblad-Toh K."/>
            <person name="Llopart A."/>
            <person name="Long M."/>
            <person name="Low L."/>
            <person name="Lozovsky E."/>
            <person name="Lu J."/>
            <person name="Luo M."/>
            <person name="Machado C.A."/>
            <person name="Makalowski W."/>
            <person name="Marzo M."/>
            <person name="Matsuda M."/>
            <person name="Matzkin L."/>
            <person name="McAllister B."/>
            <person name="McBride C.S."/>
            <person name="McKernan B."/>
            <person name="McKernan K."/>
            <person name="Mendez-Lago M."/>
            <person name="Minx P."/>
            <person name="Mollenhauer M.U."/>
            <person name="Montooth K."/>
            <person name="Mount S.M."/>
            <person name="Mu X."/>
            <person name="Myers E."/>
            <person name="Negre B."/>
            <person name="Newfeld S."/>
            <person name="Nielsen R."/>
            <person name="Noor M.A."/>
            <person name="O'Grady P."/>
            <person name="Pachter L."/>
            <person name="Papaceit M."/>
            <person name="Parisi M.J."/>
            <person name="Parisi M."/>
            <person name="Parts L."/>
            <person name="Pedersen J.S."/>
            <person name="Pesole G."/>
            <person name="Phillippy A.M."/>
            <person name="Ponting C.P."/>
            <person name="Pop M."/>
            <person name="Porcelli D."/>
            <person name="Powell J.R."/>
            <person name="Prohaska S."/>
            <person name="Pruitt K."/>
            <person name="Puig M."/>
            <person name="Quesneville H."/>
            <person name="Ram K.R."/>
            <person name="Rand D."/>
            <person name="Rasmussen M.D."/>
            <person name="Reed L.K."/>
            <person name="Reenan R."/>
            <person name="Reily A."/>
            <person name="Remington K.A."/>
            <person name="Rieger T.T."/>
            <person name="Ritchie M.G."/>
            <person name="Robin C."/>
            <person name="Rogers Y.H."/>
            <person name="Rohde C."/>
            <person name="Rozas J."/>
            <person name="Rubenfield M.J."/>
            <person name="Ruiz A."/>
            <person name="Russo S."/>
            <person name="Salzberg S.L."/>
            <person name="Sanchez-Gracia A."/>
            <person name="Saranga D.J."/>
            <person name="Sato H."/>
            <person name="Schaeffer S.W."/>
            <person name="Schatz M.C."/>
            <person name="Schlenke T."/>
            <person name="Schwartz R."/>
            <person name="Segarra C."/>
            <person name="Singh R.S."/>
            <person name="Sirot L."/>
            <person name="Sirota M."/>
            <person name="Sisneros N.B."/>
            <person name="Smith C.D."/>
            <person name="Smith T.F."/>
            <person name="Spieth J."/>
            <person name="Stage D.E."/>
            <person name="Stark A."/>
            <person name="Stephan W."/>
            <person name="Strausberg R.L."/>
            <person name="Strempel S."/>
            <person name="Sturgill D."/>
            <person name="Sutton G."/>
            <person name="Sutton G.G."/>
            <person name="Tao W."/>
            <person name="Teichmann S."/>
            <person name="Tobari Y.N."/>
            <person name="Tomimura Y."/>
            <person name="Tsolas J.M."/>
            <person name="Valente V.L."/>
            <person name="Venter E."/>
            <person name="Venter J.C."/>
            <person name="Vicario S."/>
            <person name="Vieira F.G."/>
            <person name="Vilella A.J."/>
            <person name="Villasante A."/>
            <person name="Walenz B."/>
            <person name="Wang J."/>
            <person name="Wasserman M."/>
            <person name="Watts T."/>
            <person name="Wilson D."/>
            <person name="Wilson R.K."/>
            <person name="Wing R.A."/>
            <person name="Wolfner M.F."/>
            <person name="Wong A."/>
            <person name="Wong G.K."/>
            <person name="Wu C.I."/>
            <person name="Wu G."/>
            <person name="Yamamoto D."/>
            <person name="Yang H.P."/>
            <person name="Yang S.P."/>
            <person name="Yorke J.A."/>
            <person name="Yoshida K."/>
            <person name="Zdobnov E."/>
            <person name="Zhang P."/>
            <person name="Zhang Y."/>
            <person name="Zimin A.V."/>
            <person name="Baldwin J."/>
            <person name="Abdouelleil A."/>
            <person name="Abdulkadir J."/>
            <person name="Abebe A."/>
            <person name="Abera B."/>
            <person name="Abreu J."/>
            <person name="Acer S.C."/>
            <person name="Aftuck L."/>
            <person name="Alexander A."/>
            <person name="An P."/>
            <person name="Anderson E."/>
            <person name="Anderson S."/>
            <person name="Arachi H."/>
            <person name="Azer M."/>
            <person name="Bachantsang P."/>
            <person name="Barry A."/>
            <person name="Bayul T."/>
            <person name="Berlin A."/>
            <person name="Bessette D."/>
            <person name="Bloom T."/>
            <person name="Blye J."/>
            <person name="Boguslavskiy L."/>
            <person name="Bonnet C."/>
            <person name="Boukhgalter B."/>
            <person name="Bourzgui I."/>
            <person name="Brown A."/>
            <person name="Cahill P."/>
            <person name="Channer S."/>
            <person name="Cheshatsang Y."/>
            <person name="Chuda L."/>
            <person name="Citroen M."/>
            <person name="Collymore A."/>
            <person name="Cooke P."/>
            <person name="Costello M."/>
            <person name="D'Aco K."/>
            <person name="Daza R."/>
            <person name="De Haan G."/>
            <person name="DeGray S."/>
            <person name="DeMaso C."/>
            <person name="Dhargay N."/>
            <person name="Dooley K."/>
            <person name="Dooley E."/>
            <person name="Doricent M."/>
            <person name="Dorje P."/>
            <person name="Dorjee K."/>
            <person name="Dupes A."/>
            <person name="Elong R."/>
            <person name="Falk J."/>
            <person name="Farina A."/>
            <person name="Faro S."/>
            <person name="Ferguson D."/>
            <person name="Fisher S."/>
            <person name="Foley C.D."/>
            <person name="Franke A."/>
            <person name="Friedrich D."/>
            <person name="Gadbois L."/>
            <person name="Gearin G."/>
            <person name="Gearin C.R."/>
            <person name="Giannoukos G."/>
            <person name="Goode T."/>
            <person name="Graham J."/>
            <person name="Grandbois E."/>
            <person name="Grewal S."/>
            <person name="Gyaltsen K."/>
            <person name="Hafez N."/>
            <person name="Hagos B."/>
            <person name="Hall J."/>
            <person name="Henson C."/>
            <person name="Hollinger A."/>
            <person name="Honan T."/>
            <person name="Huard M.D."/>
            <person name="Hughes L."/>
            <person name="Hurhula B."/>
            <person name="Husby M.E."/>
            <person name="Kamat A."/>
            <person name="Kanga B."/>
            <person name="Kashin S."/>
            <person name="Khazanovich D."/>
            <person name="Kisner P."/>
            <person name="Lance K."/>
            <person name="Lara M."/>
            <person name="Lee W."/>
            <person name="Lennon N."/>
            <person name="Letendre F."/>
            <person name="LeVine R."/>
            <person name="Lipovsky A."/>
            <person name="Liu X."/>
            <person name="Liu J."/>
            <person name="Liu S."/>
            <person name="Lokyitsang T."/>
            <person name="Lokyitsang Y."/>
            <person name="Lubonja R."/>
            <person name="Lui A."/>
            <person name="MacDonald P."/>
            <person name="Magnisalis V."/>
            <person name="Maru K."/>
            <person name="Matthews C."/>
            <person name="McCusker W."/>
            <person name="McDonough S."/>
            <person name="Mehta T."/>
            <person name="Meldrim J."/>
            <person name="Meneus L."/>
            <person name="Mihai O."/>
            <person name="Mihalev A."/>
            <person name="Mihova T."/>
            <person name="Mittelman R."/>
            <person name="Mlenga V."/>
            <person name="Montmayeur A."/>
            <person name="Mulrain L."/>
            <person name="Navidi A."/>
            <person name="Naylor J."/>
            <person name="Negash T."/>
            <person name="Nguyen T."/>
            <person name="Nguyen N."/>
            <person name="Nicol R."/>
            <person name="Norbu C."/>
            <person name="Norbu N."/>
            <person name="Novod N."/>
            <person name="O'Neill B."/>
            <person name="Osman S."/>
            <person name="Markiewicz E."/>
            <person name="Oyono O.L."/>
            <person name="Patti C."/>
            <person name="Phunkhang P."/>
            <person name="Pierre F."/>
            <person name="Priest M."/>
            <person name="Raghuraman S."/>
            <person name="Rege F."/>
            <person name="Reyes R."/>
            <person name="Rise C."/>
            <person name="Rogov P."/>
            <person name="Ross K."/>
            <person name="Ryan E."/>
            <person name="Settipalli S."/>
            <person name="Shea T."/>
            <person name="Sherpa N."/>
            <person name="Shi L."/>
            <person name="Shih D."/>
            <person name="Sparrow T."/>
            <person name="Spaulding J."/>
            <person name="Stalker J."/>
            <person name="Stange-Thomann N."/>
            <person name="Stavropoulos S."/>
            <person name="Stone C."/>
            <person name="Strader C."/>
            <person name="Tesfaye S."/>
            <person name="Thomson T."/>
            <person name="Thoulutsang Y."/>
            <person name="Thoulutsang D."/>
            <person name="Topham K."/>
            <person name="Topping I."/>
            <person name="Tsamla T."/>
            <person name="Vassiliev H."/>
            <person name="Vo A."/>
            <person name="Wangchuk T."/>
            <person name="Wangdi T."/>
            <person name="Weiand M."/>
            <person name="Wilkinson J."/>
            <person name="Wilson A."/>
            <person name="Yadav S."/>
            <person name="Young G."/>
            <person name="Yu Q."/>
            <person name="Zembek L."/>
            <person name="Zhong D."/>
            <person name="Zimmer A."/>
            <person name="Zwirko Z."/>
            <person name="Jaffe D.B."/>
            <person name="Alvarez P."/>
            <person name="Brockman W."/>
            <person name="Butler J."/>
            <person name="Chin C."/>
            <person name="Gnerre S."/>
            <person name="Grabherr M."/>
            <person name="Kleber M."/>
            <person name="Mauceli E."/>
            <person name="MacCallum I."/>
        </authorList>
    </citation>
    <scope>NUCLEOTIDE SEQUENCE [LARGE SCALE GENOMIC DNA]</scope>
    <source>
        <strain evidence="2">MSH-3 / Tucson 14011-0111.49</strain>
    </source>
</reference>
<accession>B4GRZ4</accession>
<organism evidence="2">
    <name type="scientific">Drosophila persimilis</name>
    <name type="common">Fruit fly</name>
    <dbReference type="NCBI Taxonomy" id="7234"/>
    <lineage>
        <taxon>Eukaryota</taxon>
        <taxon>Metazoa</taxon>
        <taxon>Ecdysozoa</taxon>
        <taxon>Arthropoda</taxon>
        <taxon>Hexapoda</taxon>
        <taxon>Insecta</taxon>
        <taxon>Pterygota</taxon>
        <taxon>Neoptera</taxon>
        <taxon>Endopterygota</taxon>
        <taxon>Diptera</taxon>
        <taxon>Brachycera</taxon>
        <taxon>Muscomorpha</taxon>
        <taxon>Ephydroidea</taxon>
        <taxon>Drosophilidae</taxon>
        <taxon>Drosophila</taxon>
        <taxon>Sophophora</taxon>
    </lineage>
</organism>
<gene>
    <name evidence="1" type="primary">Dper\GL24838</name>
    <name evidence="1" type="ORF">Dper_GL24838</name>
</gene>